<dbReference type="AlphaFoldDB" id="A0A4W5NJB1"/>
<dbReference type="GeneTree" id="ENSGT00940000153123"/>
<reference evidence="2" key="3">
    <citation type="submission" date="2025-09" db="UniProtKB">
        <authorList>
            <consortium name="Ensembl"/>
        </authorList>
    </citation>
    <scope>IDENTIFICATION</scope>
</reference>
<keyword evidence="3" id="KW-1185">Reference proteome</keyword>
<evidence type="ECO:0000313" key="2">
    <source>
        <dbReference type="Ensembl" id="ENSHHUP00000052076.1"/>
    </source>
</evidence>
<accession>A0A4W5NJB1</accession>
<evidence type="ECO:0000313" key="3">
    <source>
        <dbReference type="Proteomes" id="UP000314982"/>
    </source>
</evidence>
<dbReference type="GO" id="GO:0046599">
    <property type="term" value="P:regulation of centriole replication"/>
    <property type="evidence" value="ECO:0007669"/>
    <property type="project" value="TreeGrafter"/>
</dbReference>
<keyword evidence="1" id="KW-0175">Coiled coil</keyword>
<reference evidence="3" key="1">
    <citation type="submission" date="2018-06" db="EMBL/GenBank/DDBJ databases">
        <title>Genome assembly of Danube salmon.</title>
        <authorList>
            <person name="Macqueen D.J."/>
            <person name="Gundappa M.K."/>
        </authorList>
    </citation>
    <scope>NUCLEOTIDE SEQUENCE [LARGE SCALE GENOMIC DNA]</scope>
</reference>
<feature type="coiled-coil region" evidence="1">
    <location>
        <begin position="23"/>
        <end position="65"/>
    </location>
</feature>
<name>A0A4W5NJB1_9TELE</name>
<proteinExistence type="predicted"/>
<reference evidence="2" key="2">
    <citation type="submission" date="2025-08" db="UniProtKB">
        <authorList>
            <consortium name="Ensembl"/>
        </authorList>
    </citation>
    <scope>IDENTIFICATION</scope>
</reference>
<dbReference type="Proteomes" id="UP000314982">
    <property type="component" value="Unassembled WGS sequence"/>
</dbReference>
<organism evidence="2 3">
    <name type="scientific">Hucho hucho</name>
    <name type="common">huchen</name>
    <dbReference type="NCBI Taxonomy" id="62062"/>
    <lineage>
        <taxon>Eukaryota</taxon>
        <taxon>Metazoa</taxon>
        <taxon>Chordata</taxon>
        <taxon>Craniata</taxon>
        <taxon>Vertebrata</taxon>
        <taxon>Euteleostomi</taxon>
        <taxon>Actinopterygii</taxon>
        <taxon>Neopterygii</taxon>
        <taxon>Teleostei</taxon>
        <taxon>Protacanthopterygii</taxon>
        <taxon>Salmoniformes</taxon>
        <taxon>Salmonidae</taxon>
        <taxon>Salmoninae</taxon>
        <taxon>Hucho</taxon>
    </lineage>
</organism>
<dbReference type="PANTHER" id="PTHR21553">
    <property type="entry name" value="ALMS1-RELATED"/>
    <property type="match status" value="1"/>
</dbReference>
<sequence>MKHERRRKLRIEQVREQERYIALQIRTEVRQRRERELQNLEQELKEEWERQQREKQETLQKLYQDNLRVLGEGHRSANENKPDCEAIAQENEENKVRADEQYREHNRFIEARKKAIQVEKERAAKVANLPSLPPNPIENIESRKLPGVKKSDVDAFSVTHYHMPETAVDREVDTAQVIYSFKLKNMQLPSVIFNVTGVFCSLSQRHGRWQRRRRGACRS</sequence>
<protein>
    <submittedName>
        <fullName evidence="2">Uncharacterized protein</fullName>
    </submittedName>
</protein>
<dbReference type="GO" id="GO:0005814">
    <property type="term" value="C:centriole"/>
    <property type="evidence" value="ECO:0007669"/>
    <property type="project" value="TreeGrafter"/>
</dbReference>
<dbReference type="Ensembl" id="ENSHHUT00000053913.1">
    <property type="protein sequence ID" value="ENSHHUP00000052076.1"/>
    <property type="gene ID" value="ENSHHUG00000031338.1"/>
</dbReference>
<dbReference type="GO" id="GO:0005829">
    <property type="term" value="C:cytosol"/>
    <property type="evidence" value="ECO:0007669"/>
    <property type="project" value="TreeGrafter"/>
</dbReference>
<dbReference type="PANTHER" id="PTHR21553:SF26">
    <property type="entry name" value="ALMS MOTIF DOMAIN-CONTAINING PROTEIN"/>
    <property type="match status" value="1"/>
</dbReference>
<evidence type="ECO:0000256" key="1">
    <source>
        <dbReference type="SAM" id="Coils"/>
    </source>
</evidence>
<dbReference type="GO" id="GO:0005813">
    <property type="term" value="C:centrosome"/>
    <property type="evidence" value="ECO:0007669"/>
    <property type="project" value="TreeGrafter"/>
</dbReference>